<organism evidence="1 2">
    <name type="scientific">Rhizobium loti</name>
    <name type="common">Mesorhizobium loti</name>
    <dbReference type="NCBI Taxonomy" id="381"/>
    <lineage>
        <taxon>Bacteria</taxon>
        <taxon>Pseudomonadati</taxon>
        <taxon>Pseudomonadota</taxon>
        <taxon>Alphaproteobacteria</taxon>
        <taxon>Hyphomicrobiales</taxon>
        <taxon>Phyllobacteriaceae</taxon>
        <taxon>Mesorhizobium</taxon>
    </lineage>
</organism>
<gene>
    <name evidence="1" type="ORF">A8145_17440</name>
</gene>
<evidence type="ECO:0000313" key="2">
    <source>
        <dbReference type="Proteomes" id="UP000093737"/>
    </source>
</evidence>
<dbReference type="AlphaFoldDB" id="A0A6M7TW44"/>
<name>A0A6M7TW44_RHILI</name>
<comment type="caution">
    <text evidence="1">The sequence shown here is derived from an EMBL/GenBank/DDBJ whole genome shotgun (WGS) entry which is preliminary data.</text>
</comment>
<reference evidence="1 2" key="1">
    <citation type="submission" date="2016-05" db="EMBL/GenBank/DDBJ databases">
        <authorList>
            <person name="Ramsay J.P."/>
        </authorList>
    </citation>
    <scope>NUCLEOTIDE SEQUENCE [LARGE SCALE GENOMIC DNA]</scope>
    <source>
        <strain evidence="1 2">NZP2042</strain>
    </source>
</reference>
<dbReference type="EMBL" id="LYTK01000012">
    <property type="protein sequence ID" value="OBQ65910.1"/>
    <property type="molecule type" value="Genomic_DNA"/>
</dbReference>
<protein>
    <submittedName>
        <fullName evidence="1">Uncharacterized protein</fullName>
    </submittedName>
</protein>
<accession>A0A6M7TW44</accession>
<proteinExistence type="predicted"/>
<evidence type="ECO:0000313" key="1">
    <source>
        <dbReference type="EMBL" id="OBQ65910.1"/>
    </source>
</evidence>
<dbReference type="RefSeq" id="WP_056575748.1">
    <property type="nucleotide sequence ID" value="NZ_CP033334.1"/>
</dbReference>
<dbReference type="Proteomes" id="UP000093737">
    <property type="component" value="Unassembled WGS sequence"/>
</dbReference>
<sequence>MKEKSERSSIVVLVFIPSGFWLLAELVMAATGLTPPAKLTALEGITENPTKKIYEMHYDPGMPE</sequence>